<organism evidence="2 4">
    <name type="scientific">Medicago truncatula</name>
    <name type="common">Barrel medic</name>
    <name type="synonym">Medicago tribuloides</name>
    <dbReference type="NCBI Taxonomy" id="3880"/>
    <lineage>
        <taxon>Eukaryota</taxon>
        <taxon>Viridiplantae</taxon>
        <taxon>Streptophyta</taxon>
        <taxon>Embryophyta</taxon>
        <taxon>Tracheophyta</taxon>
        <taxon>Spermatophyta</taxon>
        <taxon>Magnoliopsida</taxon>
        <taxon>eudicotyledons</taxon>
        <taxon>Gunneridae</taxon>
        <taxon>Pentapetalae</taxon>
        <taxon>rosids</taxon>
        <taxon>fabids</taxon>
        <taxon>Fabales</taxon>
        <taxon>Fabaceae</taxon>
        <taxon>Papilionoideae</taxon>
        <taxon>50 kb inversion clade</taxon>
        <taxon>NPAAA clade</taxon>
        <taxon>Hologalegina</taxon>
        <taxon>IRL clade</taxon>
        <taxon>Trifolieae</taxon>
        <taxon>Medicago</taxon>
    </lineage>
</organism>
<evidence type="ECO:0000313" key="2">
    <source>
        <dbReference type="EMBL" id="KEH28854.1"/>
    </source>
</evidence>
<reference evidence="3" key="3">
    <citation type="submission" date="2015-04" db="UniProtKB">
        <authorList>
            <consortium name="EnsemblPlants"/>
        </authorList>
    </citation>
    <scope>IDENTIFICATION</scope>
    <source>
        <strain evidence="3">cv. Jemalong A17</strain>
    </source>
</reference>
<name>A0A072UGL1_MEDTR</name>
<feature type="transmembrane region" description="Helical" evidence="1">
    <location>
        <begin position="6"/>
        <end position="26"/>
    </location>
</feature>
<keyword evidence="1 2" id="KW-0812">Transmembrane</keyword>
<reference evidence="2 4" key="2">
    <citation type="journal article" date="2014" name="BMC Genomics">
        <title>An improved genome release (version Mt4.0) for the model legume Medicago truncatula.</title>
        <authorList>
            <person name="Tang H."/>
            <person name="Krishnakumar V."/>
            <person name="Bidwell S."/>
            <person name="Rosen B."/>
            <person name="Chan A."/>
            <person name="Zhou S."/>
            <person name="Gentzbittel L."/>
            <person name="Childs K.L."/>
            <person name="Yandell M."/>
            <person name="Gundlach H."/>
            <person name="Mayer K.F."/>
            <person name="Schwartz D.C."/>
            <person name="Town C.D."/>
        </authorList>
    </citation>
    <scope>GENOME REANNOTATION</scope>
    <source>
        <strain evidence="2">A17</strain>
        <strain evidence="3 4">cv. Jemalong A17</strain>
    </source>
</reference>
<dbReference type="Proteomes" id="UP000002051">
    <property type="component" value="Chromosome 4"/>
</dbReference>
<protein>
    <submittedName>
        <fullName evidence="2">Transmembrane protein, putative</fullName>
    </submittedName>
</protein>
<dbReference type="AlphaFoldDB" id="A0A072UGL1"/>
<accession>A0A072UGL1</accession>
<proteinExistence type="predicted"/>
<evidence type="ECO:0000313" key="3">
    <source>
        <dbReference type="EnsemblPlants" id="KEH28854"/>
    </source>
</evidence>
<keyword evidence="1" id="KW-0472">Membrane</keyword>
<feature type="transmembrane region" description="Helical" evidence="1">
    <location>
        <begin position="47"/>
        <end position="67"/>
    </location>
</feature>
<reference evidence="2 4" key="1">
    <citation type="journal article" date="2011" name="Nature">
        <title>The Medicago genome provides insight into the evolution of rhizobial symbioses.</title>
        <authorList>
            <person name="Young N.D."/>
            <person name="Debelle F."/>
            <person name="Oldroyd G.E."/>
            <person name="Geurts R."/>
            <person name="Cannon S.B."/>
            <person name="Udvardi M.K."/>
            <person name="Benedito V.A."/>
            <person name="Mayer K.F."/>
            <person name="Gouzy J."/>
            <person name="Schoof H."/>
            <person name="Van de Peer Y."/>
            <person name="Proost S."/>
            <person name="Cook D.R."/>
            <person name="Meyers B.C."/>
            <person name="Spannagl M."/>
            <person name="Cheung F."/>
            <person name="De Mita S."/>
            <person name="Krishnakumar V."/>
            <person name="Gundlach H."/>
            <person name="Zhou S."/>
            <person name="Mudge J."/>
            <person name="Bharti A.K."/>
            <person name="Murray J.D."/>
            <person name="Naoumkina M.A."/>
            <person name="Rosen B."/>
            <person name="Silverstein K.A."/>
            <person name="Tang H."/>
            <person name="Rombauts S."/>
            <person name="Zhao P.X."/>
            <person name="Zhou P."/>
            <person name="Barbe V."/>
            <person name="Bardou P."/>
            <person name="Bechner M."/>
            <person name="Bellec A."/>
            <person name="Berger A."/>
            <person name="Berges H."/>
            <person name="Bidwell S."/>
            <person name="Bisseling T."/>
            <person name="Choisne N."/>
            <person name="Couloux A."/>
            <person name="Denny R."/>
            <person name="Deshpande S."/>
            <person name="Dai X."/>
            <person name="Doyle J.J."/>
            <person name="Dudez A.M."/>
            <person name="Farmer A.D."/>
            <person name="Fouteau S."/>
            <person name="Franken C."/>
            <person name="Gibelin C."/>
            <person name="Gish J."/>
            <person name="Goldstein S."/>
            <person name="Gonzalez A.J."/>
            <person name="Green P.J."/>
            <person name="Hallab A."/>
            <person name="Hartog M."/>
            <person name="Hua A."/>
            <person name="Humphray S.J."/>
            <person name="Jeong D.H."/>
            <person name="Jing Y."/>
            <person name="Jocker A."/>
            <person name="Kenton S.M."/>
            <person name="Kim D.J."/>
            <person name="Klee K."/>
            <person name="Lai H."/>
            <person name="Lang C."/>
            <person name="Lin S."/>
            <person name="Macmil S.L."/>
            <person name="Magdelenat G."/>
            <person name="Matthews L."/>
            <person name="McCorrison J."/>
            <person name="Monaghan E.L."/>
            <person name="Mun J.H."/>
            <person name="Najar F.Z."/>
            <person name="Nicholson C."/>
            <person name="Noirot C."/>
            <person name="O'Bleness M."/>
            <person name="Paule C.R."/>
            <person name="Poulain J."/>
            <person name="Prion F."/>
            <person name="Qin B."/>
            <person name="Qu C."/>
            <person name="Retzel E.F."/>
            <person name="Riddle C."/>
            <person name="Sallet E."/>
            <person name="Samain S."/>
            <person name="Samson N."/>
            <person name="Sanders I."/>
            <person name="Saurat O."/>
            <person name="Scarpelli C."/>
            <person name="Schiex T."/>
            <person name="Segurens B."/>
            <person name="Severin A.J."/>
            <person name="Sherrier D.J."/>
            <person name="Shi R."/>
            <person name="Sims S."/>
            <person name="Singer S.R."/>
            <person name="Sinharoy S."/>
            <person name="Sterck L."/>
            <person name="Viollet A."/>
            <person name="Wang B.B."/>
            <person name="Wang K."/>
            <person name="Wang M."/>
            <person name="Wang X."/>
            <person name="Warfsmann J."/>
            <person name="Weissenbach J."/>
            <person name="White D.D."/>
            <person name="White J.D."/>
            <person name="Wiley G.B."/>
            <person name="Wincker P."/>
            <person name="Xing Y."/>
            <person name="Yang L."/>
            <person name="Yao Z."/>
            <person name="Ying F."/>
            <person name="Zhai J."/>
            <person name="Zhou L."/>
            <person name="Zuber A."/>
            <person name="Denarie J."/>
            <person name="Dixon R.A."/>
            <person name="May G.D."/>
            <person name="Schwartz D.C."/>
            <person name="Rogers J."/>
            <person name="Quetier F."/>
            <person name="Town C.D."/>
            <person name="Roe B.A."/>
        </authorList>
    </citation>
    <scope>NUCLEOTIDE SEQUENCE [LARGE SCALE GENOMIC DNA]</scope>
    <source>
        <strain evidence="2">A17</strain>
        <strain evidence="3 4">cv. Jemalong A17</strain>
    </source>
</reference>
<keyword evidence="4" id="KW-1185">Reference proteome</keyword>
<keyword evidence="1" id="KW-1133">Transmembrane helix</keyword>
<evidence type="ECO:0000256" key="1">
    <source>
        <dbReference type="SAM" id="Phobius"/>
    </source>
</evidence>
<sequence length="69" mass="7675">MASSDVIVSNVVLNLIVAHDLAILRYSAVSNTPKHESVQCSPLMQQLTNVIELMGALPSWLLLHLFLRY</sequence>
<gene>
    <name evidence="2" type="ordered locus">MTR_4g015165</name>
</gene>
<dbReference type="EnsemblPlants" id="KEH28854">
    <property type="protein sequence ID" value="KEH28854"/>
    <property type="gene ID" value="MTR_4g015165"/>
</dbReference>
<evidence type="ECO:0000313" key="4">
    <source>
        <dbReference type="Proteomes" id="UP000002051"/>
    </source>
</evidence>
<dbReference type="HOGENOM" id="CLU_2779653_0_0_1"/>
<dbReference type="EMBL" id="CM001220">
    <property type="protein sequence ID" value="KEH28854.1"/>
    <property type="molecule type" value="Genomic_DNA"/>
</dbReference>